<proteinExistence type="predicted"/>
<name>A0A9D8PP21_9DELT</name>
<comment type="caution">
    <text evidence="1">The sequence shown here is derived from an EMBL/GenBank/DDBJ whole genome shotgun (WGS) entry which is preliminary data.</text>
</comment>
<dbReference type="Proteomes" id="UP000809273">
    <property type="component" value="Unassembled WGS sequence"/>
</dbReference>
<evidence type="ECO:0000313" key="2">
    <source>
        <dbReference type="Proteomes" id="UP000809273"/>
    </source>
</evidence>
<dbReference type="EMBL" id="JAFGIX010000082">
    <property type="protein sequence ID" value="MBN1574531.1"/>
    <property type="molecule type" value="Genomic_DNA"/>
</dbReference>
<dbReference type="AlphaFoldDB" id="A0A9D8PP21"/>
<evidence type="ECO:0000313" key="1">
    <source>
        <dbReference type="EMBL" id="MBN1574531.1"/>
    </source>
</evidence>
<reference evidence="1" key="1">
    <citation type="journal article" date="2021" name="Environ. Microbiol.">
        <title>Genomic characterization of three novel Desulfobacterota classes expand the metabolic and phylogenetic diversity of the phylum.</title>
        <authorList>
            <person name="Murphy C.L."/>
            <person name="Biggerstaff J."/>
            <person name="Eichhorn A."/>
            <person name="Ewing E."/>
            <person name="Shahan R."/>
            <person name="Soriano D."/>
            <person name="Stewart S."/>
            <person name="VanMol K."/>
            <person name="Walker R."/>
            <person name="Walters P."/>
            <person name="Elshahed M.S."/>
            <person name="Youssef N.H."/>
        </authorList>
    </citation>
    <scope>NUCLEOTIDE SEQUENCE</scope>
    <source>
        <strain evidence="1">Zod_Metabat.24</strain>
    </source>
</reference>
<sequence length="109" mass="12704">MKVKVIAVLVVAMVFITASGLMSFPDENDHFAKPLDVDPFRFTKSIIWDFEKAKSEYNEMFCMIIILPKSTWMDDSIKLVKEGWKICFVIYDDIEGIAYLIITRKIEEE</sequence>
<protein>
    <submittedName>
        <fullName evidence="1">Uncharacterized protein</fullName>
    </submittedName>
</protein>
<reference evidence="1" key="2">
    <citation type="submission" date="2021-01" db="EMBL/GenBank/DDBJ databases">
        <authorList>
            <person name="Hahn C.R."/>
            <person name="Youssef N.H."/>
            <person name="Elshahed M."/>
        </authorList>
    </citation>
    <scope>NUCLEOTIDE SEQUENCE</scope>
    <source>
        <strain evidence="1">Zod_Metabat.24</strain>
    </source>
</reference>
<gene>
    <name evidence="1" type="ORF">JW984_15145</name>
</gene>
<organism evidence="1 2">
    <name type="scientific">Candidatus Zymogenus saltonus</name>
    <dbReference type="NCBI Taxonomy" id="2844893"/>
    <lineage>
        <taxon>Bacteria</taxon>
        <taxon>Deltaproteobacteria</taxon>
        <taxon>Candidatus Zymogenia</taxon>
        <taxon>Candidatus Zymogeniales</taxon>
        <taxon>Candidatus Zymogenaceae</taxon>
        <taxon>Candidatus Zymogenus</taxon>
    </lineage>
</organism>
<accession>A0A9D8PP21</accession>